<evidence type="ECO:0000313" key="3">
    <source>
        <dbReference type="EMBL" id="EAQ89452.1"/>
    </source>
</evidence>
<proteinExistence type="predicted"/>
<dbReference type="Proteomes" id="UP000001056">
    <property type="component" value="Unassembled WGS sequence"/>
</dbReference>
<reference evidence="4" key="1">
    <citation type="journal article" date="2015" name="Genome Announc.">
        <title>Draft genome sequence of the cellulolytic fungus Chaetomium globosum.</title>
        <authorList>
            <person name="Cuomo C.A."/>
            <person name="Untereiner W.A."/>
            <person name="Ma L.-J."/>
            <person name="Grabherr M."/>
            <person name="Birren B.W."/>
        </authorList>
    </citation>
    <scope>NUCLEOTIDE SEQUENCE [LARGE SCALE GENOMIC DNA]</scope>
    <source>
        <strain evidence="4">ATCC 6205 / CBS 148.51 / DSM 1962 / NBRC 6347 / NRRL 1970</strain>
    </source>
</reference>
<keyword evidence="2" id="KW-1133">Transmembrane helix</keyword>
<keyword evidence="4" id="KW-1185">Reference proteome</keyword>
<dbReference type="GeneID" id="4391415"/>
<feature type="region of interest" description="Disordered" evidence="1">
    <location>
        <begin position="169"/>
        <end position="230"/>
    </location>
</feature>
<dbReference type="PANTHER" id="PTHR36847">
    <property type="entry name" value="AMIDOLIGASE ENZYME"/>
    <property type="match status" value="1"/>
</dbReference>
<feature type="transmembrane region" description="Helical" evidence="2">
    <location>
        <begin position="131"/>
        <end position="150"/>
    </location>
</feature>
<evidence type="ECO:0000256" key="2">
    <source>
        <dbReference type="SAM" id="Phobius"/>
    </source>
</evidence>
<keyword evidence="2" id="KW-0472">Membrane</keyword>
<sequence length="576" mass="64118">MHGAMHVSMQWWSACRFCCPKQSEEWGFVGFWGTEGHGTGQPQRSCQRDCSDDCRDSACDGCHHPWDDHHLDLLLCSSGTCTRGTHVPQIPVPWREWGSWPPIEPPNQPACPFCHVLRRMTMGVSRRRPPVILFLLGLGLAKLWAFPLFIRATVKGTLAWRMAPFILDDDRQSSGGSTETSQTSQTAQTTNAAAAPTAPAAAPANPAHPGAHIADDVPPERDNRQTAAQVDRAEDISVALEWKLLFPLLAPGVEDPRPGDKRRLVEARCQDDERQCLEQAHDCVAQTIRDAGEEAVTMHSLLTAGIEEKECWGSGWVVKKANSAEPMDEEKALQGYIWVSVEICSPKMRFKDEQTCIRMQKVLDALNSDHRLAANCSCEVHIHLGRMDGRAWSLSTLQRLGSFLWVAEPTLRSIRDPGSPNFDNTFTWGFAMRQRSRLAIQLRDGALGDAALKSISDRQINDVIQRRPATPTEEVAAFAEISKTTSHLELGRLLSGPEKKYRRLGFNFSAFGEEDERAKRNPRTMEFRMMDGSVDTALIMGWLAICGTIAETAVVVGEKDGLRRRWVTVVEGNFGI</sequence>
<dbReference type="EMBL" id="CH408031">
    <property type="protein sequence ID" value="EAQ89452.1"/>
    <property type="molecule type" value="Genomic_DNA"/>
</dbReference>
<evidence type="ECO:0008006" key="5">
    <source>
        <dbReference type="Google" id="ProtNLM"/>
    </source>
</evidence>
<dbReference type="OrthoDB" id="412402at2759"/>
<dbReference type="PANTHER" id="PTHR36847:SF1">
    <property type="entry name" value="AMIDOLIGASE ENZYME"/>
    <property type="match status" value="1"/>
</dbReference>
<accession>Q2H5J4</accession>
<dbReference type="VEuPathDB" id="FungiDB:CHGG_06071"/>
<gene>
    <name evidence="3" type="ORF">CHGG_06071</name>
</gene>
<protein>
    <recommendedName>
        <fullName evidence="5">Amidoligase enzyme</fullName>
    </recommendedName>
</protein>
<dbReference type="Pfam" id="PF12224">
    <property type="entry name" value="Amidoligase_2"/>
    <property type="match status" value="1"/>
</dbReference>
<evidence type="ECO:0000256" key="1">
    <source>
        <dbReference type="SAM" id="MobiDB-lite"/>
    </source>
</evidence>
<dbReference type="HOGENOM" id="CLU_473261_0_0_1"/>
<dbReference type="RefSeq" id="XP_001222166.1">
    <property type="nucleotide sequence ID" value="XM_001222165.1"/>
</dbReference>
<dbReference type="InParanoid" id="Q2H5J4"/>
<dbReference type="InterPro" id="IPR022025">
    <property type="entry name" value="Amidoligase_2"/>
</dbReference>
<organism evidence="3 4">
    <name type="scientific">Chaetomium globosum (strain ATCC 6205 / CBS 148.51 / DSM 1962 / NBRC 6347 / NRRL 1970)</name>
    <name type="common">Soil fungus</name>
    <dbReference type="NCBI Taxonomy" id="306901"/>
    <lineage>
        <taxon>Eukaryota</taxon>
        <taxon>Fungi</taxon>
        <taxon>Dikarya</taxon>
        <taxon>Ascomycota</taxon>
        <taxon>Pezizomycotina</taxon>
        <taxon>Sordariomycetes</taxon>
        <taxon>Sordariomycetidae</taxon>
        <taxon>Sordariales</taxon>
        <taxon>Chaetomiaceae</taxon>
        <taxon>Chaetomium</taxon>
    </lineage>
</organism>
<dbReference type="eggNOG" id="ENOG502SUNA">
    <property type="taxonomic scope" value="Eukaryota"/>
</dbReference>
<dbReference type="AlphaFoldDB" id="Q2H5J4"/>
<evidence type="ECO:0000313" key="4">
    <source>
        <dbReference type="Proteomes" id="UP000001056"/>
    </source>
</evidence>
<name>Q2H5J4_CHAGB</name>
<feature type="compositionally biased region" description="Basic and acidic residues" evidence="1">
    <location>
        <begin position="213"/>
        <end position="224"/>
    </location>
</feature>
<keyword evidence="2" id="KW-0812">Transmembrane</keyword>
<feature type="compositionally biased region" description="Low complexity" evidence="1">
    <location>
        <begin position="180"/>
        <end position="207"/>
    </location>
</feature>